<accession>A0A2N3IJG1</accession>
<evidence type="ECO:0000313" key="2">
    <source>
        <dbReference type="Proteomes" id="UP000233387"/>
    </source>
</evidence>
<evidence type="ECO:0008006" key="3">
    <source>
        <dbReference type="Google" id="ProtNLM"/>
    </source>
</evidence>
<evidence type="ECO:0000313" key="1">
    <source>
        <dbReference type="EMBL" id="PKQ70447.1"/>
    </source>
</evidence>
<dbReference type="OrthoDB" id="852227at2"/>
<dbReference type="AlphaFoldDB" id="A0A2N3IJG1"/>
<sequence>MRKYNLHYEEASQTVFLVFEGFLNEQDFKQVWLEAVALIETHKAPYFFIDASQERIIPTGTEEWLINEFAPLAEKHAQKLGYRLRAARVQSQDIFNRLASEKSILHFATSTQNFDFQNFSTKQEALTWLYQV</sequence>
<dbReference type="Proteomes" id="UP000233387">
    <property type="component" value="Unassembled WGS sequence"/>
</dbReference>
<keyword evidence="2" id="KW-1185">Reference proteome</keyword>
<protein>
    <recommendedName>
        <fullName evidence="3">SpoIIAA-like</fullName>
    </recommendedName>
</protein>
<reference evidence="1 2" key="1">
    <citation type="submission" date="2017-06" db="EMBL/GenBank/DDBJ databases">
        <title>Raineya orbicola gen. nov., sp. nov. a slightly thermophilic bacterium of the phylum Bacteroidetes and the description of Raineyaceae fam. nov.</title>
        <authorList>
            <person name="Albuquerque L."/>
            <person name="Polonia A.R.M."/>
            <person name="Barroso C."/>
            <person name="Froufe H.J.C."/>
            <person name="Lage O."/>
            <person name="Lobo-Da-Cunha A."/>
            <person name="Egas C."/>
            <person name="Da Costa M.S."/>
        </authorList>
    </citation>
    <scope>NUCLEOTIDE SEQUENCE [LARGE SCALE GENOMIC DNA]</scope>
    <source>
        <strain evidence="1 2">SPSPC-11</strain>
    </source>
</reference>
<dbReference type="EMBL" id="NKXO01000006">
    <property type="protein sequence ID" value="PKQ70447.1"/>
    <property type="molecule type" value="Genomic_DNA"/>
</dbReference>
<gene>
    <name evidence="1" type="ORF">Rain11_0530</name>
</gene>
<organism evidence="1 2">
    <name type="scientific">Raineya orbicola</name>
    <dbReference type="NCBI Taxonomy" id="2016530"/>
    <lineage>
        <taxon>Bacteria</taxon>
        <taxon>Pseudomonadati</taxon>
        <taxon>Bacteroidota</taxon>
        <taxon>Cytophagia</taxon>
        <taxon>Cytophagales</taxon>
        <taxon>Raineyaceae</taxon>
        <taxon>Raineya</taxon>
    </lineage>
</organism>
<name>A0A2N3IJG1_9BACT</name>
<proteinExistence type="predicted"/>
<dbReference type="RefSeq" id="WP_101357787.1">
    <property type="nucleotide sequence ID" value="NZ_NKXO01000006.1"/>
</dbReference>
<comment type="caution">
    <text evidence="1">The sequence shown here is derived from an EMBL/GenBank/DDBJ whole genome shotgun (WGS) entry which is preliminary data.</text>
</comment>